<dbReference type="InterPro" id="IPR036291">
    <property type="entry name" value="NAD(P)-bd_dom_sf"/>
</dbReference>
<dbReference type="EMBL" id="CAEUNJ010000002">
    <property type="protein sequence ID" value="CAB4370213.1"/>
    <property type="molecule type" value="Genomic_DNA"/>
</dbReference>
<dbReference type="PANTHER" id="PTHR44147:SF2">
    <property type="entry name" value="DEHYDROGENASE_REDUCTASE SDR FAMILY MEMBER 1"/>
    <property type="match status" value="1"/>
</dbReference>
<evidence type="ECO:0000313" key="5">
    <source>
        <dbReference type="EMBL" id="CAB4992047.1"/>
    </source>
</evidence>
<dbReference type="InterPro" id="IPR002347">
    <property type="entry name" value="SDR_fam"/>
</dbReference>
<accession>A0A6J6YGQ8</accession>
<dbReference type="EMBL" id="CAFAAM010000106">
    <property type="protein sequence ID" value="CAB4806346.1"/>
    <property type="molecule type" value="Genomic_DNA"/>
</dbReference>
<dbReference type="AlphaFoldDB" id="A0A6J6YGQ8"/>
<protein>
    <submittedName>
        <fullName evidence="4">Unannotated protein</fullName>
    </submittedName>
</protein>
<evidence type="ECO:0000313" key="3">
    <source>
        <dbReference type="EMBL" id="CAB4691612.1"/>
    </source>
</evidence>
<sequence length="314" mass="33155">MYRHVACNYTFGGVAYGDDAMEGHAPRSWGSVMGSEKVAIVTGASRGIGKGIALELGAAGFTVYVTGRTVDAGMIPGTVGETAAQIDELGGHGIAIACDHHNDAQVKAVFERVEKDHGRLDVLVNNVYSAPDLVPWLGKKFWELPIEAWDQVINIGTRSHYVSSVFGAPLMLAKRSGLIVNVSSSGAVSYGHNVVYGVGKAAVDKMTADMAIELHGTGVSVVSLWPGLVRTELLDLGAQTEGDEIFIELPGEGRFDLSGAESPRFLGRAVVALYGCADIAERSGKPFSSAALARELGFTDLDGTIHEVLLRPEA</sequence>
<dbReference type="EMBL" id="CAEZXY010000001">
    <property type="protein sequence ID" value="CAB4691612.1"/>
    <property type="molecule type" value="Genomic_DNA"/>
</dbReference>
<name>A0A6J6YGQ8_9ZZZZ</name>
<dbReference type="SUPFAM" id="SSF51735">
    <property type="entry name" value="NAD(P)-binding Rossmann-fold domains"/>
    <property type="match status" value="1"/>
</dbReference>
<evidence type="ECO:0000313" key="1">
    <source>
        <dbReference type="EMBL" id="CAB4370213.1"/>
    </source>
</evidence>
<organism evidence="4">
    <name type="scientific">freshwater metagenome</name>
    <dbReference type="NCBI Taxonomy" id="449393"/>
    <lineage>
        <taxon>unclassified sequences</taxon>
        <taxon>metagenomes</taxon>
        <taxon>ecological metagenomes</taxon>
    </lineage>
</organism>
<dbReference type="PANTHER" id="PTHR44147">
    <property type="entry name" value="DEHYDROGENASE/REDUCTASE SDR FAMILY MEMBER 1"/>
    <property type="match status" value="1"/>
</dbReference>
<dbReference type="EMBL" id="CAFBRD010000001">
    <property type="protein sequence ID" value="CAB5072709.1"/>
    <property type="molecule type" value="Genomic_DNA"/>
</dbReference>
<dbReference type="EMBL" id="CAFBOK010000170">
    <property type="protein sequence ID" value="CAB4992047.1"/>
    <property type="molecule type" value="Genomic_DNA"/>
</dbReference>
<evidence type="ECO:0000313" key="4">
    <source>
        <dbReference type="EMBL" id="CAB4806346.1"/>
    </source>
</evidence>
<proteinExistence type="predicted"/>
<dbReference type="PRINTS" id="PR00080">
    <property type="entry name" value="SDRFAMILY"/>
</dbReference>
<gene>
    <name evidence="2" type="ORF">UFOPK1906_00111</name>
    <name evidence="3" type="ORF">UFOPK2624_00007</name>
    <name evidence="4" type="ORF">UFOPK3010_00886</name>
    <name evidence="5" type="ORF">UFOPK3927_01359</name>
    <name evidence="1" type="ORF">UFOPK4201_00071</name>
    <name evidence="6" type="ORF">UFOPK4371_00067</name>
</gene>
<evidence type="ECO:0000313" key="2">
    <source>
        <dbReference type="EMBL" id="CAB4612080.1"/>
    </source>
</evidence>
<dbReference type="PRINTS" id="PR00081">
    <property type="entry name" value="GDHRDH"/>
</dbReference>
<dbReference type="Gene3D" id="3.40.50.720">
    <property type="entry name" value="NAD(P)-binding Rossmann-like Domain"/>
    <property type="match status" value="1"/>
</dbReference>
<reference evidence="4" key="1">
    <citation type="submission" date="2020-05" db="EMBL/GenBank/DDBJ databases">
        <authorList>
            <person name="Chiriac C."/>
            <person name="Salcher M."/>
            <person name="Ghai R."/>
            <person name="Kavagutti S V."/>
        </authorList>
    </citation>
    <scope>NUCLEOTIDE SEQUENCE</scope>
</reference>
<evidence type="ECO:0000313" key="6">
    <source>
        <dbReference type="EMBL" id="CAB5072709.1"/>
    </source>
</evidence>
<dbReference type="EMBL" id="CAEZVC010000003">
    <property type="protein sequence ID" value="CAB4612080.1"/>
    <property type="molecule type" value="Genomic_DNA"/>
</dbReference>
<dbReference type="Pfam" id="PF00106">
    <property type="entry name" value="adh_short"/>
    <property type="match status" value="1"/>
</dbReference>